<dbReference type="Proteomes" id="UP000264120">
    <property type="component" value="Chromosome"/>
</dbReference>
<evidence type="ECO:0000256" key="1">
    <source>
        <dbReference type="SAM" id="SignalP"/>
    </source>
</evidence>
<name>A0A347WF19_9PROT</name>
<dbReference type="PANTHER" id="PTHR38008">
    <property type="entry name" value="HEMOLYSIN-RELATED"/>
    <property type="match status" value="1"/>
</dbReference>
<accession>A0A347WF19</accession>
<dbReference type="InterPro" id="IPR005590">
    <property type="entry name" value="DUF333"/>
</dbReference>
<organism evidence="2 3">
    <name type="scientific">Komagataeibacter saccharivorans</name>
    <dbReference type="NCBI Taxonomy" id="265959"/>
    <lineage>
        <taxon>Bacteria</taxon>
        <taxon>Pseudomonadati</taxon>
        <taxon>Pseudomonadota</taxon>
        <taxon>Alphaproteobacteria</taxon>
        <taxon>Acetobacterales</taxon>
        <taxon>Acetobacteraceae</taxon>
        <taxon>Komagataeibacter</taxon>
    </lineage>
</organism>
<feature type="chain" id="PRO_5017569051" description="Hemolysin" evidence="1">
    <location>
        <begin position="36"/>
        <end position="93"/>
    </location>
</feature>
<dbReference type="Pfam" id="PF03891">
    <property type="entry name" value="DUF333"/>
    <property type="match status" value="1"/>
</dbReference>
<evidence type="ECO:0000313" key="3">
    <source>
        <dbReference type="Proteomes" id="UP000264120"/>
    </source>
</evidence>
<dbReference type="EMBL" id="CP023036">
    <property type="protein sequence ID" value="AXY23462.1"/>
    <property type="molecule type" value="Genomic_DNA"/>
</dbReference>
<dbReference type="PANTHER" id="PTHR38008:SF2">
    <property type="entry name" value="HEMOLYSIN"/>
    <property type="match status" value="1"/>
</dbReference>
<reference evidence="2 3" key="1">
    <citation type="submission" date="2017-08" db="EMBL/GenBank/DDBJ databases">
        <title>Complete genome sequence of Gluconacetobacter saccharivorans CV1 isolated from Fermented Vinegar.</title>
        <authorList>
            <person name="Kim S.-Y."/>
        </authorList>
    </citation>
    <scope>NUCLEOTIDE SEQUENCE [LARGE SCALE GENOMIC DNA]</scope>
    <source>
        <strain evidence="2 3">CV1</strain>
    </source>
</reference>
<dbReference type="OrthoDB" id="148878at2"/>
<sequence>MNPFARLSRPAIRALRATALAACVLSIAPCASALAVTPIGMANPASKYCENRGGRVEMRRTSTGVAGWCHLPNGTVVDEWKLFRAGHPAMHRR</sequence>
<feature type="signal peptide" evidence="1">
    <location>
        <begin position="1"/>
        <end position="35"/>
    </location>
</feature>
<gene>
    <name evidence="2" type="ORF">CD178_02715</name>
</gene>
<proteinExistence type="predicted"/>
<evidence type="ECO:0000313" key="2">
    <source>
        <dbReference type="EMBL" id="AXY23462.1"/>
    </source>
</evidence>
<evidence type="ECO:0008006" key="4">
    <source>
        <dbReference type="Google" id="ProtNLM"/>
    </source>
</evidence>
<keyword evidence="1" id="KW-0732">Signal</keyword>
<keyword evidence="3" id="KW-1185">Reference proteome</keyword>
<protein>
    <recommendedName>
        <fullName evidence="4">Hemolysin</fullName>
    </recommendedName>
</protein>
<dbReference type="KEGG" id="ksc:CD178_02715"/>
<dbReference type="RefSeq" id="WP_102323801.1">
    <property type="nucleotide sequence ID" value="NZ_CALCQY010000017.1"/>
</dbReference>
<dbReference type="AlphaFoldDB" id="A0A347WF19"/>